<evidence type="ECO:0000256" key="5">
    <source>
        <dbReference type="ARBA" id="ARBA00023015"/>
    </source>
</evidence>
<evidence type="ECO:0000259" key="12">
    <source>
        <dbReference type="Pfam" id="PF22618"/>
    </source>
</evidence>
<gene>
    <name evidence="13" type="ORF">ACFYTF_21640</name>
</gene>
<sequence>MSETDRRTPWSWFDEAYPYALDALDERERREIDDRLREAGATVAADFHAAVRRIQETLAALSAVDAVPPPARLEAALERALDERTVGRVHPLRRRARPGFGGRWFAVAAAVVVVAGAALGITAVVDRSGDAPGTVTAQQVLDRPDSRTGSAPMAGGGEMTVAVSNELGAAAVAFHDMPALPADRAYQLWRVPAGGTPESVAVVAGPGMVVATVRPTDTLAVTVEPAGGSPAPTTTPLGSMTVG</sequence>
<dbReference type="RefSeq" id="WP_052314259.1">
    <property type="nucleotide sequence ID" value="NZ_JBIAMX010000014.1"/>
</dbReference>
<keyword evidence="5" id="KW-0805">Transcription regulation</keyword>
<keyword evidence="14" id="KW-1185">Reference proteome</keyword>
<dbReference type="Proteomes" id="UP001601444">
    <property type="component" value="Unassembled WGS sequence"/>
</dbReference>
<evidence type="ECO:0000256" key="4">
    <source>
        <dbReference type="ARBA" id="ARBA00022989"/>
    </source>
</evidence>
<comment type="caution">
    <text evidence="13">The sequence shown here is derived from an EMBL/GenBank/DDBJ whole genome shotgun (WGS) entry which is preliminary data.</text>
</comment>
<reference evidence="13 14" key="1">
    <citation type="submission" date="2024-10" db="EMBL/GenBank/DDBJ databases">
        <title>The Natural Products Discovery Center: Release of the First 8490 Sequenced Strains for Exploring Actinobacteria Biosynthetic Diversity.</title>
        <authorList>
            <person name="Kalkreuter E."/>
            <person name="Kautsar S.A."/>
            <person name="Yang D."/>
            <person name="Bader C.D."/>
            <person name="Teijaro C.N."/>
            <person name="Fluegel L."/>
            <person name="Davis C.M."/>
            <person name="Simpson J.R."/>
            <person name="Lauterbach L."/>
            <person name="Steele A.D."/>
            <person name="Gui C."/>
            <person name="Meng S."/>
            <person name="Li G."/>
            <person name="Viehrig K."/>
            <person name="Ye F."/>
            <person name="Su P."/>
            <person name="Kiefer A.F."/>
            <person name="Nichols A."/>
            <person name="Cepeda A.J."/>
            <person name="Yan W."/>
            <person name="Fan B."/>
            <person name="Jiang Y."/>
            <person name="Adhikari A."/>
            <person name="Zheng C.-J."/>
            <person name="Schuster L."/>
            <person name="Cowan T.M."/>
            <person name="Smanski M.J."/>
            <person name="Chevrette M.G."/>
            <person name="De Carvalho L.P.S."/>
            <person name="Shen B."/>
        </authorList>
    </citation>
    <scope>NUCLEOTIDE SEQUENCE [LARGE SCALE GENOMIC DNA]</scope>
    <source>
        <strain evidence="13 14">NPDC004045</strain>
    </source>
</reference>
<evidence type="ECO:0000256" key="1">
    <source>
        <dbReference type="ARBA" id="ARBA00004162"/>
    </source>
</evidence>
<feature type="transmembrane region" description="Helical" evidence="10">
    <location>
        <begin position="104"/>
        <end position="125"/>
    </location>
</feature>
<organism evidence="13 14">
    <name type="scientific">Nocardia thailandica</name>
    <dbReference type="NCBI Taxonomy" id="257275"/>
    <lineage>
        <taxon>Bacteria</taxon>
        <taxon>Bacillati</taxon>
        <taxon>Actinomycetota</taxon>
        <taxon>Actinomycetes</taxon>
        <taxon>Mycobacteriales</taxon>
        <taxon>Nocardiaceae</taxon>
        <taxon>Nocardia</taxon>
    </lineage>
</organism>
<accession>A0ABW6PSY1</accession>
<keyword evidence="7" id="KW-0804">Transcription</keyword>
<feature type="domain" description="Anti-sigma K factor RskA C-terminal" evidence="11">
    <location>
        <begin position="105"/>
        <end position="236"/>
    </location>
</feature>
<dbReference type="InterPro" id="IPR018764">
    <property type="entry name" value="RskA_C"/>
</dbReference>
<dbReference type="InterPro" id="IPR051474">
    <property type="entry name" value="Anti-sigma-K/W_factor"/>
</dbReference>
<dbReference type="PANTHER" id="PTHR37461:SF1">
    <property type="entry name" value="ANTI-SIGMA-K FACTOR RSKA"/>
    <property type="match status" value="1"/>
</dbReference>
<proteinExistence type="predicted"/>
<keyword evidence="6 10" id="KW-0472">Membrane</keyword>
<keyword evidence="2" id="KW-1003">Cell membrane</keyword>
<dbReference type="InterPro" id="IPR041916">
    <property type="entry name" value="Anti_sigma_zinc_sf"/>
</dbReference>
<evidence type="ECO:0000256" key="3">
    <source>
        <dbReference type="ARBA" id="ARBA00022692"/>
    </source>
</evidence>
<evidence type="ECO:0000256" key="2">
    <source>
        <dbReference type="ARBA" id="ARBA00022475"/>
    </source>
</evidence>
<comment type="subcellular location">
    <subcellularLocation>
        <location evidence="1">Cell membrane</location>
        <topology evidence="1">Single-pass membrane protein</topology>
    </subcellularLocation>
</comment>
<keyword evidence="4 10" id="KW-1133">Transmembrane helix</keyword>
<dbReference type="EMBL" id="JBIAMX010000014">
    <property type="protein sequence ID" value="MFF0545438.1"/>
    <property type="molecule type" value="Genomic_DNA"/>
</dbReference>
<name>A0ABW6PSY1_9NOCA</name>
<protein>
    <recommendedName>
        <fullName evidence="9">Regulator of SigK</fullName>
    </recommendedName>
    <alternativeName>
        <fullName evidence="8">Sigma-K anti-sigma factor RskA</fullName>
    </alternativeName>
</protein>
<evidence type="ECO:0000256" key="9">
    <source>
        <dbReference type="ARBA" id="ARBA00030803"/>
    </source>
</evidence>
<evidence type="ECO:0000259" key="11">
    <source>
        <dbReference type="Pfam" id="PF10099"/>
    </source>
</evidence>
<evidence type="ECO:0000313" key="13">
    <source>
        <dbReference type="EMBL" id="MFF0545438.1"/>
    </source>
</evidence>
<dbReference type="InterPro" id="IPR053877">
    <property type="entry name" value="RskA_N"/>
</dbReference>
<evidence type="ECO:0000256" key="8">
    <source>
        <dbReference type="ARBA" id="ARBA00029829"/>
    </source>
</evidence>
<dbReference type="PANTHER" id="PTHR37461">
    <property type="entry name" value="ANTI-SIGMA-K FACTOR RSKA"/>
    <property type="match status" value="1"/>
</dbReference>
<evidence type="ECO:0000256" key="10">
    <source>
        <dbReference type="SAM" id="Phobius"/>
    </source>
</evidence>
<dbReference type="Pfam" id="PF22618">
    <property type="entry name" value="RskA_N"/>
    <property type="match status" value="1"/>
</dbReference>
<dbReference type="Pfam" id="PF10099">
    <property type="entry name" value="RskA_C"/>
    <property type="match status" value="1"/>
</dbReference>
<evidence type="ECO:0000313" key="14">
    <source>
        <dbReference type="Proteomes" id="UP001601444"/>
    </source>
</evidence>
<evidence type="ECO:0000256" key="6">
    <source>
        <dbReference type="ARBA" id="ARBA00023136"/>
    </source>
</evidence>
<dbReference type="Gene3D" id="1.10.10.1320">
    <property type="entry name" value="Anti-sigma factor, zinc-finger domain"/>
    <property type="match status" value="1"/>
</dbReference>
<keyword evidence="3 10" id="KW-0812">Transmembrane</keyword>
<evidence type="ECO:0000256" key="7">
    <source>
        <dbReference type="ARBA" id="ARBA00023163"/>
    </source>
</evidence>
<feature type="domain" description="Anti-sigma-K factor RskA N-terminal" evidence="12">
    <location>
        <begin position="15"/>
        <end position="59"/>
    </location>
</feature>